<sequence length="221" mass="26262">MLKEKFKIIIKEFHDTPFPDLIERHQEIDFSILESPVKKIITIIGSRRAGKTYFLFQIMKKLTARGVDITDIIYINFEDERLLPMASEDLHGMLDAYFELYQDKNRPYVFLDEIQNISGWEKFVRRINDQGYKVFLTGSNSRMLSREIATTLRGRTITYEIFPFSFAEFLAAQRIIFDKNMLYGTMRHRIRQLFDDYFFSGGYPEIAFIKEKVAKNKIFQD</sequence>
<dbReference type="Gene3D" id="3.40.50.300">
    <property type="entry name" value="P-loop containing nucleotide triphosphate hydrolases"/>
    <property type="match status" value="1"/>
</dbReference>
<reference evidence="2" key="1">
    <citation type="journal article" date="2014" name="Front. Microbiol.">
        <title>High frequency of phylogenetically diverse reductive dehalogenase-homologous genes in deep subseafloor sedimentary metagenomes.</title>
        <authorList>
            <person name="Kawai M."/>
            <person name="Futagami T."/>
            <person name="Toyoda A."/>
            <person name="Takaki Y."/>
            <person name="Nishi S."/>
            <person name="Hori S."/>
            <person name="Arai W."/>
            <person name="Tsubouchi T."/>
            <person name="Morono Y."/>
            <person name="Uchiyama I."/>
            <person name="Ito T."/>
            <person name="Fujiyama A."/>
            <person name="Inagaki F."/>
            <person name="Takami H."/>
        </authorList>
    </citation>
    <scope>NUCLEOTIDE SEQUENCE</scope>
    <source>
        <strain evidence="2">Expedition CK06-06</strain>
    </source>
</reference>
<dbReference type="PANTHER" id="PTHR33295">
    <property type="entry name" value="ATPASE"/>
    <property type="match status" value="1"/>
</dbReference>
<dbReference type="InterPro" id="IPR027417">
    <property type="entry name" value="P-loop_NTPase"/>
</dbReference>
<accession>X1UMN8</accession>
<feature type="non-terminal residue" evidence="2">
    <location>
        <position position="221"/>
    </location>
</feature>
<evidence type="ECO:0000259" key="1">
    <source>
        <dbReference type="Pfam" id="PF13173"/>
    </source>
</evidence>
<name>X1UMN8_9ZZZZ</name>
<dbReference type="SUPFAM" id="SSF52540">
    <property type="entry name" value="P-loop containing nucleoside triphosphate hydrolases"/>
    <property type="match status" value="1"/>
</dbReference>
<protein>
    <recommendedName>
        <fullName evidence="1">AAA domain-containing protein</fullName>
    </recommendedName>
</protein>
<comment type="caution">
    <text evidence="2">The sequence shown here is derived from an EMBL/GenBank/DDBJ whole genome shotgun (WGS) entry which is preliminary data.</text>
</comment>
<dbReference type="AlphaFoldDB" id="X1UMN8"/>
<proteinExistence type="predicted"/>
<dbReference type="PANTHER" id="PTHR33295:SF8">
    <property type="entry name" value="AAA+ ATPASE DOMAIN-CONTAINING PROTEIN"/>
    <property type="match status" value="1"/>
</dbReference>
<dbReference type="EMBL" id="BARW01020606">
    <property type="protein sequence ID" value="GAI93599.1"/>
    <property type="molecule type" value="Genomic_DNA"/>
</dbReference>
<dbReference type="InterPro" id="IPR041682">
    <property type="entry name" value="AAA_14"/>
</dbReference>
<dbReference type="Pfam" id="PF13173">
    <property type="entry name" value="AAA_14"/>
    <property type="match status" value="1"/>
</dbReference>
<feature type="domain" description="AAA" evidence="1">
    <location>
        <begin position="38"/>
        <end position="170"/>
    </location>
</feature>
<evidence type="ECO:0000313" key="2">
    <source>
        <dbReference type="EMBL" id="GAI93599.1"/>
    </source>
</evidence>
<organism evidence="2">
    <name type="scientific">marine sediment metagenome</name>
    <dbReference type="NCBI Taxonomy" id="412755"/>
    <lineage>
        <taxon>unclassified sequences</taxon>
        <taxon>metagenomes</taxon>
        <taxon>ecological metagenomes</taxon>
    </lineage>
</organism>
<gene>
    <name evidence="2" type="ORF">S12H4_34785</name>
</gene>